<proteinExistence type="inferred from homology"/>
<evidence type="ECO:0000313" key="11">
    <source>
        <dbReference type="EMBL" id="EEJ74702.1"/>
    </source>
</evidence>
<comment type="pathway">
    <text evidence="10">Lipid metabolism; phospholipid metabolism.</text>
</comment>
<dbReference type="HOGENOM" id="CLU_081254_4_0_9"/>
<evidence type="ECO:0000256" key="1">
    <source>
        <dbReference type="ARBA" id="ARBA00022475"/>
    </source>
</evidence>
<evidence type="ECO:0000256" key="5">
    <source>
        <dbReference type="ARBA" id="ARBA00022989"/>
    </source>
</evidence>
<dbReference type="EC" id="2.3.1.275" evidence="10"/>
<keyword evidence="9 10" id="KW-1208">Phospholipid metabolism</keyword>
<keyword evidence="3 10" id="KW-0808">Transferase</keyword>
<evidence type="ECO:0000313" key="12">
    <source>
        <dbReference type="Proteomes" id="UP000003531"/>
    </source>
</evidence>
<dbReference type="HAMAP" id="MF_01043">
    <property type="entry name" value="PlsY"/>
    <property type="match status" value="1"/>
</dbReference>
<comment type="catalytic activity">
    <reaction evidence="10">
        <text>an acyl phosphate + sn-glycerol 3-phosphate = a 1-acyl-sn-glycero-3-phosphate + phosphate</text>
        <dbReference type="Rhea" id="RHEA:34075"/>
        <dbReference type="ChEBI" id="CHEBI:43474"/>
        <dbReference type="ChEBI" id="CHEBI:57597"/>
        <dbReference type="ChEBI" id="CHEBI:57970"/>
        <dbReference type="ChEBI" id="CHEBI:59918"/>
        <dbReference type="EC" id="2.3.1.275"/>
    </reaction>
</comment>
<reference evidence="11 12" key="1">
    <citation type="submission" date="2009-01" db="EMBL/GenBank/DDBJ databases">
        <authorList>
            <person name="Qin X."/>
            <person name="Bachman B."/>
            <person name="Battles P."/>
            <person name="Bell A."/>
            <person name="Bess C."/>
            <person name="Bickham C."/>
            <person name="Chaboub L."/>
            <person name="Chen D."/>
            <person name="Coyle M."/>
            <person name="Deiros D.R."/>
            <person name="Dinh H."/>
            <person name="Forbes L."/>
            <person name="Fowler G."/>
            <person name="Francisco L."/>
            <person name="Fu Q."/>
            <person name="Gubbala S."/>
            <person name="Hale W."/>
            <person name="Han Y."/>
            <person name="Hemphill L."/>
            <person name="Highlander S.K."/>
            <person name="Hirani K."/>
            <person name="Hogues M."/>
            <person name="Jackson L."/>
            <person name="Jakkamsetti A."/>
            <person name="Javaid M."/>
            <person name="Jiang H."/>
            <person name="Korchina V."/>
            <person name="Kovar C."/>
            <person name="Lara F."/>
            <person name="Lee S."/>
            <person name="Mata R."/>
            <person name="Mathew T."/>
            <person name="Moen C."/>
            <person name="Morales K."/>
            <person name="Munidasa M."/>
            <person name="Nazareth L."/>
            <person name="Ngo R."/>
            <person name="Nguyen L."/>
            <person name="Okwuonu G."/>
            <person name="Ongeri F."/>
            <person name="Patil S."/>
            <person name="Petrosino J."/>
            <person name="Pham C."/>
            <person name="Pham P."/>
            <person name="Pu L.-L."/>
            <person name="Puazo M."/>
            <person name="Raj R."/>
            <person name="Reid J."/>
            <person name="Rouhana J."/>
            <person name="Saada N."/>
            <person name="Shang Y."/>
            <person name="Simmons D."/>
            <person name="Thornton R."/>
            <person name="Warren J."/>
            <person name="Weissenberger G."/>
            <person name="Zhang J."/>
            <person name="Zhang L."/>
            <person name="Zhou C."/>
            <person name="Zhu D."/>
            <person name="Muzny D."/>
            <person name="Worley K."/>
            <person name="Gibbs R."/>
        </authorList>
    </citation>
    <scope>NUCLEOTIDE SEQUENCE [LARGE SCALE GENOMIC DNA]</scope>
    <source>
        <strain evidence="11 12">ATCC 11741</strain>
    </source>
</reference>
<comment type="subcellular location">
    <subcellularLocation>
        <location evidence="10">Cell membrane</location>
        <topology evidence="10">Multi-pass membrane protein</topology>
    </subcellularLocation>
</comment>
<dbReference type="GO" id="GO:0005886">
    <property type="term" value="C:plasma membrane"/>
    <property type="evidence" value="ECO:0007669"/>
    <property type="project" value="UniProtKB-SubCell"/>
</dbReference>
<feature type="transmembrane region" description="Helical" evidence="10">
    <location>
        <begin position="157"/>
        <end position="185"/>
    </location>
</feature>
<feature type="transmembrane region" description="Helical" evidence="10">
    <location>
        <begin position="92"/>
        <end position="111"/>
    </location>
</feature>
<dbReference type="GO" id="GO:0043772">
    <property type="term" value="F:acyl-phosphate glycerol-3-phosphate acyltransferase activity"/>
    <property type="evidence" value="ECO:0007669"/>
    <property type="project" value="UniProtKB-UniRule"/>
</dbReference>
<comment type="similarity">
    <text evidence="10">Belongs to the PlsY family.</text>
</comment>
<keyword evidence="4 10" id="KW-0812">Transmembrane</keyword>
<keyword evidence="11" id="KW-0012">Acyltransferase</keyword>
<feature type="transmembrane region" description="Helical" evidence="10">
    <location>
        <begin position="66"/>
        <end position="86"/>
    </location>
</feature>
<keyword evidence="1 10" id="KW-1003">Cell membrane</keyword>
<name>C2EFE9_9LACO</name>
<evidence type="ECO:0000256" key="10">
    <source>
        <dbReference type="HAMAP-Rule" id="MF_01043"/>
    </source>
</evidence>
<gene>
    <name evidence="10 11" type="primary">plsY</name>
    <name evidence="11" type="ORF">HMPREF0545_0371</name>
</gene>
<evidence type="ECO:0000256" key="9">
    <source>
        <dbReference type="ARBA" id="ARBA00023264"/>
    </source>
</evidence>
<comment type="subunit">
    <text evidence="10">Probably interacts with PlsX.</text>
</comment>
<dbReference type="UniPathway" id="UPA00085"/>
<dbReference type="Proteomes" id="UP000003531">
    <property type="component" value="Unassembled WGS sequence"/>
</dbReference>
<dbReference type="GO" id="GO:0008654">
    <property type="term" value="P:phospholipid biosynthetic process"/>
    <property type="evidence" value="ECO:0007669"/>
    <property type="project" value="UniProtKB-UniRule"/>
</dbReference>
<comment type="function">
    <text evidence="10">Catalyzes the transfer of an acyl group from acyl-phosphate (acyl-PO(4)) to glycerol-3-phosphate (G3P) to form lysophosphatidic acid (LPA). This enzyme utilizes acyl-phosphate as fatty acyl donor, but not acyl-CoA or acyl-ACP.</text>
</comment>
<dbReference type="Pfam" id="PF02660">
    <property type="entry name" value="G3P_acyltransf"/>
    <property type="match status" value="1"/>
</dbReference>
<accession>C2EFE9</accession>
<keyword evidence="2 10" id="KW-0444">Lipid biosynthesis</keyword>
<protein>
    <recommendedName>
        <fullName evidence="10">Glycerol-3-phosphate acyltransferase</fullName>
    </recommendedName>
    <alternativeName>
        <fullName evidence="10">Acyl-PO4 G3P acyltransferase</fullName>
    </alternativeName>
    <alternativeName>
        <fullName evidence="10">Acyl-phosphate--glycerol-3-phosphate acyltransferase</fullName>
    </alternativeName>
    <alternativeName>
        <fullName evidence="10">G3P acyltransferase</fullName>
        <shortName evidence="10">GPAT</shortName>
        <ecNumber evidence="10">2.3.1.275</ecNumber>
    </alternativeName>
    <alternativeName>
        <fullName evidence="10">Lysophosphatidic acid synthase</fullName>
        <shortName evidence="10">LPA synthase</shortName>
    </alternativeName>
</protein>
<keyword evidence="6 10" id="KW-0443">Lipid metabolism</keyword>
<dbReference type="InterPro" id="IPR003811">
    <property type="entry name" value="G3P_acylTferase_PlsY"/>
</dbReference>
<dbReference type="EMBL" id="ACGT01000002">
    <property type="protein sequence ID" value="EEJ74702.1"/>
    <property type="molecule type" value="Genomic_DNA"/>
</dbReference>
<evidence type="ECO:0000256" key="8">
    <source>
        <dbReference type="ARBA" id="ARBA00023209"/>
    </source>
</evidence>
<dbReference type="PANTHER" id="PTHR30309:SF0">
    <property type="entry name" value="GLYCEROL-3-PHOSPHATE ACYLTRANSFERASE-RELATED"/>
    <property type="match status" value="1"/>
</dbReference>
<dbReference type="PANTHER" id="PTHR30309">
    <property type="entry name" value="INNER MEMBRANE PROTEIN YGIH"/>
    <property type="match status" value="1"/>
</dbReference>
<sequence length="216" mass="24099">MSDYFRRNFLVDIKIILMLIIGYLLGSIPSGVWIGKIFYNKDIRNYGSGNMGTTNTFRVLGKKAGIVVLLMDMLKGTITACLPFIFHVNVSVLLIGLSAILGHVFPIFAGFRGGKAVATSVGVLLVYNPLFFTIAWAIFIITLYISSMVSVASMLGFTLVSIISLFFNDRVLTIVAIVLTIFVFARHWKNIERIKNGTENMVPFGLGYRRRQKNTK</sequence>
<keyword evidence="8 10" id="KW-0594">Phospholipid biosynthesis</keyword>
<keyword evidence="5 10" id="KW-1133">Transmembrane helix</keyword>
<feature type="transmembrane region" description="Helical" evidence="10">
    <location>
        <begin position="123"/>
        <end position="145"/>
    </location>
</feature>
<organism evidence="11 12">
    <name type="scientific">Ligilactobacillus salivarius DSM 20555 = ATCC 11741</name>
    <dbReference type="NCBI Taxonomy" id="1423799"/>
    <lineage>
        <taxon>Bacteria</taxon>
        <taxon>Bacillati</taxon>
        <taxon>Bacillota</taxon>
        <taxon>Bacilli</taxon>
        <taxon>Lactobacillales</taxon>
        <taxon>Lactobacillaceae</taxon>
        <taxon>Ligilactobacillus</taxon>
    </lineage>
</organism>
<evidence type="ECO:0000256" key="2">
    <source>
        <dbReference type="ARBA" id="ARBA00022516"/>
    </source>
</evidence>
<comment type="caution">
    <text evidence="11">The sequence shown here is derived from an EMBL/GenBank/DDBJ whole genome shotgun (WGS) entry which is preliminary data.</text>
</comment>
<dbReference type="AlphaFoldDB" id="C2EFE9"/>
<keyword evidence="7 10" id="KW-0472">Membrane</keyword>
<dbReference type="NCBIfam" id="TIGR00023">
    <property type="entry name" value="glycerol-3-phosphate 1-O-acyltransferase PlsY"/>
    <property type="match status" value="1"/>
</dbReference>
<evidence type="ECO:0000256" key="7">
    <source>
        <dbReference type="ARBA" id="ARBA00023136"/>
    </source>
</evidence>
<feature type="transmembrane region" description="Helical" evidence="10">
    <location>
        <begin position="15"/>
        <end position="34"/>
    </location>
</feature>
<evidence type="ECO:0000256" key="3">
    <source>
        <dbReference type="ARBA" id="ARBA00022679"/>
    </source>
</evidence>
<evidence type="ECO:0000256" key="4">
    <source>
        <dbReference type="ARBA" id="ARBA00022692"/>
    </source>
</evidence>
<dbReference type="SMART" id="SM01207">
    <property type="entry name" value="G3P_acyltransf"/>
    <property type="match status" value="1"/>
</dbReference>
<evidence type="ECO:0000256" key="6">
    <source>
        <dbReference type="ARBA" id="ARBA00023098"/>
    </source>
</evidence>